<dbReference type="PANTHER" id="PTHR48071:SF18">
    <property type="entry name" value="DELETED IN MALIGNANT BRAIN TUMORS 1 PROTEIN-RELATED"/>
    <property type="match status" value="1"/>
</dbReference>
<dbReference type="SMART" id="SM00137">
    <property type="entry name" value="MAM"/>
    <property type="match status" value="3"/>
</dbReference>
<name>A0A2G8L2S8_STIJA</name>
<dbReference type="InterPro" id="IPR013320">
    <property type="entry name" value="ConA-like_dom_sf"/>
</dbReference>
<keyword evidence="11" id="KW-1185">Reference proteome</keyword>
<feature type="disulfide bond" evidence="5">
    <location>
        <begin position="492"/>
        <end position="553"/>
    </location>
</feature>
<keyword evidence="6" id="KW-0472">Membrane</keyword>
<dbReference type="GO" id="GO:0016020">
    <property type="term" value="C:membrane"/>
    <property type="evidence" value="ECO:0007669"/>
    <property type="project" value="InterPro"/>
</dbReference>
<dbReference type="Gene3D" id="2.60.120.200">
    <property type="match status" value="3"/>
</dbReference>
<dbReference type="InterPro" id="IPR000998">
    <property type="entry name" value="MAM_dom"/>
</dbReference>
<dbReference type="Proteomes" id="UP000230750">
    <property type="component" value="Unassembled WGS sequence"/>
</dbReference>
<feature type="domain" description="SRCR" evidence="8">
    <location>
        <begin position="455"/>
        <end position="554"/>
    </location>
</feature>
<dbReference type="PROSITE" id="PS50287">
    <property type="entry name" value="SRCR_2"/>
    <property type="match status" value="4"/>
</dbReference>
<feature type="disulfide bond" evidence="5">
    <location>
        <begin position="244"/>
        <end position="254"/>
    </location>
</feature>
<feature type="disulfide bond" evidence="5">
    <location>
        <begin position="946"/>
        <end position="1010"/>
    </location>
</feature>
<feature type="domain" description="SRCR" evidence="8">
    <location>
        <begin position="922"/>
        <end position="1021"/>
    </location>
</feature>
<dbReference type="InterPro" id="IPR042235">
    <property type="entry name" value="ZP-C_dom"/>
</dbReference>
<evidence type="ECO:0000256" key="6">
    <source>
        <dbReference type="SAM" id="Phobius"/>
    </source>
</evidence>
<gene>
    <name evidence="10" type="ORF">BSL78_08542</name>
</gene>
<dbReference type="InterPro" id="IPR036772">
    <property type="entry name" value="SRCR-like_dom_sf"/>
</dbReference>
<feature type="disulfide bond" evidence="5">
    <location>
        <begin position="523"/>
        <end position="533"/>
    </location>
</feature>
<feature type="domain" description="SRCR" evidence="8">
    <location>
        <begin position="176"/>
        <end position="275"/>
    </location>
</feature>
<evidence type="ECO:0000256" key="2">
    <source>
        <dbReference type="ARBA" id="ARBA00022737"/>
    </source>
</evidence>
<feature type="disulfide bond" evidence="5">
    <location>
        <begin position="213"/>
        <end position="274"/>
    </location>
</feature>
<dbReference type="PROSITE" id="PS00420">
    <property type="entry name" value="SRCR_1"/>
    <property type="match status" value="4"/>
</dbReference>
<dbReference type="Gene3D" id="3.10.250.10">
    <property type="entry name" value="SRCR-like domain"/>
    <property type="match status" value="4"/>
</dbReference>
<feature type="domain" description="SRCR" evidence="8">
    <location>
        <begin position="57"/>
        <end position="156"/>
    </location>
</feature>
<dbReference type="SUPFAM" id="SSF56487">
    <property type="entry name" value="SRCR-like"/>
    <property type="match status" value="4"/>
</dbReference>
<evidence type="ECO:0000259" key="8">
    <source>
        <dbReference type="PROSITE" id="PS50287"/>
    </source>
</evidence>
<keyword evidence="6" id="KW-1133">Transmembrane helix</keyword>
<evidence type="ECO:0000313" key="11">
    <source>
        <dbReference type="Proteomes" id="UP000230750"/>
    </source>
</evidence>
<dbReference type="Gene3D" id="2.60.40.3210">
    <property type="entry name" value="Zona pellucida, ZP-N domain"/>
    <property type="match status" value="1"/>
</dbReference>
<dbReference type="PANTHER" id="PTHR48071">
    <property type="entry name" value="SRCR DOMAIN-CONTAINING PROTEIN"/>
    <property type="match status" value="1"/>
</dbReference>
<dbReference type="PROSITE" id="PS51034">
    <property type="entry name" value="ZP_2"/>
    <property type="match status" value="1"/>
</dbReference>
<dbReference type="Pfam" id="PF00629">
    <property type="entry name" value="MAM"/>
    <property type="match status" value="3"/>
</dbReference>
<dbReference type="InterPro" id="IPR001507">
    <property type="entry name" value="ZP_dom"/>
</dbReference>
<dbReference type="SUPFAM" id="SSF49899">
    <property type="entry name" value="Concanavalin A-like lectins/glucanases"/>
    <property type="match status" value="3"/>
</dbReference>
<proteinExistence type="predicted"/>
<dbReference type="Pfam" id="PF00530">
    <property type="entry name" value="SRCR"/>
    <property type="match status" value="4"/>
</dbReference>
<dbReference type="SMART" id="SM00202">
    <property type="entry name" value="SR"/>
    <property type="match status" value="4"/>
</dbReference>
<dbReference type="EMBL" id="MRZV01000244">
    <property type="protein sequence ID" value="PIK54569.1"/>
    <property type="molecule type" value="Genomic_DNA"/>
</dbReference>
<feature type="transmembrane region" description="Helical" evidence="6">
    <location>
        <begin position="1351"/>
        <end position="1374"/>
    </location>
</feature>
<keyword evidence="2" id="KW-0677">Repeat</keyword>
<dbReference type="FunFam" id="2.60.120.200:FF:000128">
    <property type="entry name" value="enteropeptidase isoform X2"/>
    <property type="match status" value="3"/>
</dbReference>
<sequence>MSRETNLNLKPQLGFPNIRRPFPTDRPQNNITNIYHTATVQPTDQGYFTRWGSIDGIRLRNGSYSYGRVEVLYNGEWGTVCDDSWDINDAHVVCKQLGFPSAYAAYSGAYYGQGSGRIWMDDLRCYGHESSLSNCGHNGFGIHDCGHYEDASVRCQNNGLRTDQMPWTQWGDISSIRLRGGSYYYGRVEVLYNGEWGTVCDDDWDINDAHVACKQLGFSSASGGYGNAIYGQGYGRIWMDDVGCHGYESSLSDCQHSGFGSHNCAHSEDASVICRINNSLDCDFESGFCGYTQAADDQYNWIRQRGNTASINTGPSVDHTFGTSLGYYVYIEVSYGSIGYKAFLQSPSFSSYGRHCVEFYYHMYGTSIGSLHVNVETSSLSYAIWSMYGSQGNQWLLGQIEIDVYTTTKIVFEGVRGTTYSGDIALDDIGVEFGSCSSGVTSSDLTTSSQGINSIRLQGGSWYYGRVEILYNGEWGTICDDSWSISDANVACRQLGFHSAYAAYSNAYYGQGTGQIWMDNVGCYGHETSLSQCSHNGFGVHDCGHKEDASVGCQTWWPTTDTPVTGDLDCDFETGFCSYSQSYNDQLDWTRRTGSTPSTSTGPYSDHTTGTSWGYYVYLEASSGYNGYKARLHSRSFQTYGTHCVNFYYHMYGSTIGSLHVYAHTSYLGSPIWSMYGSQGNQWRLGQVQVYVYSTTQIVFEGVRGSSYTGDIALDDIDIANGSCSFVTSTPETTTFVTTLTGDLDCDFETGLCSYSQSYNDQLDWTRRTGSTPSTSTGPYYDHTSGTSWGYYVYLETSYGYKGNKARLHSRSLQTYGTHCVNFYYHMYGSTIGSLHVYANTSSLGSPIWSMYGSQGNQWRLGQVQVYVYPTTQVVFEGVRGSSNTGDIALDDIDIQTGSCSFVTSTPDTTTSVTRWGDIDGIRLRNGTSDYGRLEVLYAGQWGTICDDGWGYSDAQVACRHLGFSSVYTYYTNAHFGQGSGPIWMDQVGCNGYEASLSDCNHNGFGVHDCSHYEDVGVWCQDWNTGSTDSDWNSTDATPSPGGYDPDDIILHCGPTFFQVNIPKQLVGSSAHARDLYLGNNPYNVNCQGVFNGDYITLNSSLTGCDTNYSENQNQSIYRNTIMNTDSDIVVYLAVEIPIICQYDRSKQLQSHFKTISDVIVKTEQGSFDFDFAMYNDISYTQRYYSYPVLVTLGSKLYFRAELQRGADNLEIHLRSCRATPTPAFSGTVVYEFIQNECGVNNAPVRVLTPNKVTQADFEISSFRFRQDLRKNNSQVWIHCEVVVCDVSDATSECRQGCEVSRNRRSVQDPTQKATRIVQGPFILPSDNEETFDALRFSSKQNEENQGVTNMFVTVLSALALLMLIGLVIMGVALRTVMRRLNQTGYQPLPNPVGAEST</sequence>
<organism evidence="10 11">
    <name type="scientific">Stichopus japonicus</name>
    <name type="common">Sea cucumber</name>
    <dbReference type="NCBI Taxonomy" id="307972"/>
    <lineage>
        <taxon>Eukaryota</taxon>
        <taxon>Metazoa</taxon>
        <taxon>Echinodermata</taxon>
        <taxon>Eleutherozoa</taxon>
        <taxon>Echinozoa</taxon>
        <taxon>Holothuroidea</taxon>
        <taxon>Aspidochirotacea</taxon>
        <taxon>Aspidochirotida</taxon>
        <taxon>Stichopodidae</taxon>
        <taxon>Apostichopus</taxon>
    </lineage>
</organism>
<comment type="caution">
    <text evidence="10">The sequence shown here is derived from an EMBL/GenBank/DDBJ whole genome shotgun (WGS) entry which is preliminary data.</text>
</comment>
<dbReference type="CDD" id="cd06263">
    <property type="entry name" value="MAM"/>
    <property type="match status" value="3"/>
</dbReference>
<feature type="domain" description="MAM" evidence="7">
    <location>
        <begin position="744"/>
        <end position="902"/>
    </location>
</feature>
<dbReference type="FunFam" id="3.10.250.10:FF:000006">
    <property type="entry name" value="neurotrypsin isoform X2"/>
    <property type="match status" value="1"/>
</dbReference>
<dbReference type="Pfam" id="PF23344">
    <property type="entry name" value="ZP-N"/>
    <property type="match status" value="1"/>
</dbReference>
<feature type="disulfide bond" evidence="5">
    <location>
        <begin position="81"/>
        <end position="145"/>
    </location>
</feature>
<evidence type="ECO:0000256" key="5">
    <source>
        <dbReference type="PROSITE-ProRule" id="PRU00196"/>
    </source>
</evidence>
<dbReference type="InterPro" id="IPR055356">
    <property type="entry name" value="ZP-N"/>
</dbReference>
<feature type="disulfide bond" evidence="5">
    <location>
        <begin position="959"/>
        <end position="1020"/>
    </location>
</feature>
<evidence type="ECO:0000256" key="3">
    <source>
        <dbReference type="ARBA" id="ARBA00023157"/>
    </source>
</evidence>
<dbReference type="PRINTS" id="PR00020">
    <property type="entry name" value="MAMDOMAIN"/>
</dbReference>
<dbReference type="FunFam" id="3.10.250.10:FF:000001">
    <property type="entry name" value="Lysyl oxidase 4 isoform X1"/>
    <property type="match status" value="3"/>
</dbReference>
<evidence type="ECO:0008006" key="12">
    <source>
        <dbReference type="Google" id="ProtNLM"/>
    </source>
</evidence>
<feature type="disulfide bond" evidence="5">
    <location>
        <begin position="94"/>
        <end position="155"/>
    </location>
</feature>
<dbReference type="PRINTS" id="PR00258">
    <property type="entry name" value="SPERACTRCPTR"/>
</dbReference>
<keyword evidence="1" id="KW-0732">Signal</keyword>
<dbReference type="PROSITE" id="PS50060">
    <property type="entry name" value="MAM_2"/>
    <property type="match status" value="3"/>
</dbReference>
<protein>
    <recommendedName>
        <fullName evidence="12">Deleted in malignant brain tumors 1 protein</fullName>
    </recommendedName>
</protein>
<dbReference type="Pfam" id="PF00100">
    <property type="entry name" value="Zona_pellucida"/>
    <property type="match status" value="1"/>
</dbReference>
<evidence type="ECO:0000256" key="4">
    <source>
        <dbReference type="ARBA" id="ARBA00023180"/>
    </source>
</evidence>
<evidence type="ECO:0000259" key="7">
    <source>
        <dbReference type="PROSITE" id="PS50060"/>
    </source>
</evidence>
<dbReference type="InterPro" id="IPR001190">
    <property type="entry name" value="SRCR"/>
</dbReference>
<feature type="disulfide bond" evidence="5">
    <location>
        <begin position="479"/>
        <end position="543"/>
    </location>
</feature>
<evidence type="ECO:0000259" key="9">
    <source>
        <dbReference type="PROSITE" id="PS51034"/>
    </source>
</evidence>
<evidence type="ECO:0000256" key="1">
    <source>
        <dbReference type="ARBA" id="ARBA00022729"/>
    </source>
</evidence>
<dbReference type="SMART" id="SM00241">
    <property type="entry name" value="ZP"/>
    <property type="match status" value="1"/>
</dbReference>
<keyword evidence="6" id="KW-0812">Transmembrane</keyword>
<keyword evidence="3 5" id="KW-1015">Disulfide bond</keyword>
<accession>A0A2G8L2S8</accession>
<feature type="domain" description="MAM" evidence="7">
    <location>
        <begin position="280"/>
        <end position="438"/>
    </location>
</feature>
<feature type="disulfide bond" evidence="5">
    <location>
        <begin position="990"/>
        <end position="1000"/>
    </location>
</feature>
<dbReference type="PROSITE" id="PS00740">
    <property type="entry name" value="MAM_1"/>
    <property type="match status" value="2"/>
</dbReference>
<reference evidence="10 11" key="1">
    <citation type="journal article" date="2017" name="PLoS Biol.">
        <title>The sea cucumber genome provides insights into morphological evolution and visceral regeneration.</title>
        <authorList>
            <person name="Zhang X."/>
            <person name="Sun L."/>
            <person name="Yuan J."/>
            <person name="Sun Y."/>
            <person name="Gao Y."/>
            <person name="Zhang L."/>
            <person name="Li S."/>
            <person name="Dai H."/>
            <person name="Hamel J.F."/>
            <person name="Liu C."/>
            <person name="Yu Y."/>
            <person name="Liu S."/>
            <person name="Lin W."/>
            <person name="Guo K."/>
            <person name="Jin S."/>
            <person name="Xu P."/>
            <person name="Storey K.B."/>
            <person name="Huan P."/>
            <person name="Zhang T."/>
            <person name="Zhou Y."/>
            <person name="Zhang J."/>
            <person name="Lin C."/>
            <person name="Li X."/>
            <person name="Xing L."/>
            <person name="Huo D."/>
            <person name="Sun M."/>
            <person name="Wang L."/>
            <person name="Mercier A."/>
            <person name="Li F."/>
            <person name="Yang H."/>
            <person name="Xiang J."/>
        </authorList>
    </citation>
    <scope>NUCLEOTIDE SEQUENCE [LARGE SCALE GENOMIC DNA]</scope>
    <source>
        <strain evidence="10">Shaxun</strain>
        <tissue evidence="10">Muscle</tissue>
    </source>
</reference>
<feature type="domain" description="MAM" evidence="7">
    <location>
        <begin position="568"/>
        <end position="726"/>
    </location>
</feature>
<dbReference type="STRING" id="307972.A0A2G8L2S8"/>
<dbReference type="InterPro" id="IPR055355">
    <property type="entry name" value="ZP-C"/>
</dbReference>
<feature type="disulfide bond" evidence="5">
    <location>
        <begin position="200"/>
        <end position="264"/>
    </location>
</feature>
<feature type="disulfide bond" evidence="5">
    <location>
        <begin position="125"/>
        <end position="135"/>
    </location>
</feature>
<dbReference type="OrthoDB" id="412155at2759"/>
<dbReference type="Gene3D" id="2.60.40.4100">
    <property type="entry name" value="Zona pellucida, ZP-C domain"/>
    <property type="match status" value="1"/>
</dbReference>
<evidence type="ECO:0000313" key="10">
    <source>
        <dbReference type="EMBL" id="PIK54569.1"/>
    </source>
</evidence>
<feature type="domain" description="ZP" evidence="9">
    <location>
        <begin position="1052"/>
        <end position="1301"/>
    </location>
</feature>
<keyword evidence="4" id="KW-0325">Glycoprotein</keyword>